<accession>A0A7M5UJF9</accession>
<feature type="region of interest" description="Disordered" evidence="1">
    <location>
        <begin position="1"/>
        <end position="20"/>
    </location>
</feature>
<sequence length="211" mass="23635">MQTRRSSLEPPATIEETESSTQMNNVVVDDTQDVPVETDVANVTNVTDVSQLSTEMLKTENPVQNSELDVQSKPTVREILAPWLKPVILTICGFLVLGIALCVFGFANSGDQIQEEPEPIQPLTWGQWLSDIYLWLISQFDSLFASLSFSAPPEPIQEPDDSWSTYFTQSACGFSKTFGYEHFCVPEPPAPEPTMTGQVFQYVDDVYRSLW</sequence>
<protein>
    <submittedName>
        <fullName evidence="3">Uncharacterized protein</fullName>
    </submittedName>
</protein>
<keyword evidence="2" id="KW-0812">Transmembrane</keyword>
<evidence type="ECO:0000256" key="2">
    <source>
        <dbReference type="SAM" id="Phobius"/>
    </source>
</evidence>
<dbReference type="GeneID" id="136801657"/>
<reference evidence="3" key="1">
    <citation type="submission" date="2021-01" db="UniProtKB">
        <authorList>
            <consortium name="EnsemblMetazoa"/>
        </authorList>
    </citation>
    <scope>IDENTIFICATION</scope>
</reference>
<feature type="transmembrane region" description="Helical" evidence="2">
    <location>
        <begin position="87"/>
        <end position="107"/>
    </location>
</feature>
<dbReference type="RefSeq" id="XP_066914402.1">
    <property type="nucleotide sequence ID" value="XM_067058301.1"/>
</dbReference>
<evidence type="ECO:0000256" key="1">
    <source>
        <dbReference type="SAM" id="MobiDB-lite"/>
    </source>
</evidence>
<evidence type="ECO:0000313" key="4">
    <source>
        <dbReference type="Proteomes" id="UP000594262"/>
    </source>
</evidence>
<dbReference type="AlphaFoldDB" id="A0A7M5UJF9"/>
<keyword evidence="2" id="KW-0472">Membrane</keyword>
<evidence type="ECO:0000313" key="3">
    <source>
        <dbReference type="EnsemblMetazoa" id="CLYHEMP001761.1"/>
    </source>
</evidence>
<name>A0A7M5UJF9_9CNID</name>
<keyword evidence="2" id="KW-1133">Transmembrane helix</keyword>
<organism evidence="3 4">
    <name type="scientific">Clytia hemisphaerica</name>
    <dbReference type="NCBI Taxonomy" id="252671"/>
    <lineage>
        <taxon>Eukaryota</taxon>
        <taxon>Metazoa</taxon>
        <taxon>Cnidaria</taxon>
        <taxon>Hydrozoa</taxon>
        <taxon>Hydroidolina</taxon>
        <taxon>Leptothecata</taxon>
        <taxon>Obeliida</taxon>
        <taxon>Clytiidae</taxon>
        <taxon>Clytia</taxon>
    </lineage>
</organism>
<keyword evidence="4" id="KW-1185">Reference proteome</keyword>
<proteinExistence type="predicted"/>
<dbReference type="EnsemblMetazoa" id="CLYHEMT001761.1">
    <property type="protein sequence ID" value="CLYHEMP001761.1"/>
    <property type="gene ID" value="CLYHEMG001761"/>
</dbReference>
<dbReference type="Proteomes" id="UP000594262">
    <property type="component" value="Unplaced"/>
</dbReference>